<evidence type="ECO:0000256" key="2">
    <source>
        <dbReference type="ARBA" id="ARBA00013064"/>
    </source>
</evidence>
<gene>
    <name evidence="5" type="ORF">GGQ57_003619</name>
</gene>
<dbReference type="EMBL" id="JACHOC010000007">
    <property type="protein sequence ID" value="MBB4623703.1"/>
    <property type="molecule type" value="Genomic_DNA"/>
</dbReference>
<reference evidence="5 6" key="1">
    <citation type="submission" date="2020-08" db="EMBL/GenBank/DDBJ databases">
        <title>Genomic Encyclopedia of Type Strains, Phase IV (KMG-IV): sequencing the most valuable type-strain genomes for metagenomic binning, comparative biology and taxonomic classification.</title>
        <authorList>
            <person name="Goeker M."/>
        </authorList>
    </citation>
    <scope>NUCLEOTIDE SEQUENCE [LARGE SCALE GENOMIC DNA]</scope>
    <source>
        <strain evidence="5 6">DSM 102983</strain>
    </source>
</reference>
<dbReference type="InterPro" id="IPR016667">
    <property type="entry name" value="Caps_polysacc_synth_CpsB/CapC"/>
</dbReference>
<keyword evidence="6" id="KW-1185">Reference proteome</keyword>
<evidence type="ECO:0000256" key="1">
    <source>
        <dbReference type="ARBA" id="ARBA00005750"/>
    </source>
</evidence>
<name>A0ABR6KQB5_9BACT</name>
<evidence type="ECO:0000313" key="6">
    <source>
        <dbReference type="Proteomes" id="UP000533637"/>
    </source>
</evidence>
<dbReference type="RefSeq" id="WP_183671683.1">
    <property type="nucleotide sequence ID" value="NZ_BMPB01000008.1"/>
</dbReference>
<organism evidence="5 6">
    <name type="scientific">Parabacteroides faecis</name>
    <dbReference type="NCBI Taxonomy" id="1217282"/>
    <lineage>
        <taxon>Bacteria</taxon>
        <taxon>Pseudomonadati</taxon>
        <taxon>Bacteroidota</taxon>
        <taxon>Bacteroidia</taxon>
        <taxon>Bacteroidales</taxon>
        <taxon>Tannerellaceae</taxon>
        <taxon>Parabacteroides</taxon>
    </lineage>
</organism>
<evidence type="ECO:0000256" key="3">
    <source>
        <dbReference type="ARBA" id="ARBA00022801"/>
    </source>
</evidence>
<comment type="catalytic activity">
    <reaction evidence="4">
        <text>O-phospho-L-tyrosyl-[protein] + H2O = L-tyrosyl-[protein] + phosphate</text>
        <dbReference type="Rhea" id="RHEA:10684"/>
        <dbReference type="Rhea" id="RHEA-COMP:10136"/>
        <dbReference type="Rhea" id="RHEA-COMP:20101"/>
        <dbReference type="ChEBI" id="CHEBI:15377"/>
        <dbReference type="ChEBI" id="CHEBI:43474"/>
        <dbReference type="ChEBI" id="CHEBI:46858"/>
        <dbReference type="ChEBI" id="CHEBI:61978"/>
        <dbReference type="EC" id="3.1.3.48"/>
    </reaction>
</comment>
<dbReference type="Proteomes" id="UP000533637">
    <property type="component" value="Unassembled WGS sequence"/>
</dbReference>
<dbReference type="InterPro" id="IPR016195">
    <property type="entry name" value="Pol/histidinol_Pase-like"/>
</dbReference>
<dbReference type="SUPFAM" id="SSF89550">
    <property type="entry name" value="PHP domain-like"/>
    <property type="match status" value="1"/>
</dbReference>
<sequence length="251" mass="28918">MLTWIIPKRNILYTTLLEGMTDVHAHLLPNVDGGAESLMDSMAALDRMREVGVKRIFLTPHIAEECTNNSLELLQAKYSILKECCPADIELCLAAEYMLDNGFDARKRGKVLTFPGKQILVETSRLSAPEKFLTFLFDLMLEGYRPVIAHPELYQYMTQDDYYFLKDKGYKFQLNLFSLAGLYGKQARSVARVLLNKEYYDYVGSDFHRLADYEKGLKKLYLSGSQMKQIYKLFNNNDSLWNSGSLEEQKI</sequence>
<evidence type="ECO:0000313" key="5">
    <source>
        <dbReference type="EMBL" id="MBB4623703.1"/>
    </source>
</evidence>
<comment type="caution">
    <text evidence="5">The sequence shown here is derived from an EMBL/GenBank/DDBJ whole genome shotgun (WGS) entry which is preliminary data.</text>
</comment>
<comment type="similarity">
    <text evidence="1">Belongs to the metallo-dependent hydrolases superfamily. CpsB/CapC family.</text>
</comment>
<protein>
    <recommendedName>
        <fullName evidence="2">protein-tyrosine-phosphatase</fullName>
        <ecNumber evidence="2">3.1.3.48</ecNumber>
    </recommendedName>
</protein>
<evidence type="ECO:0000256" key="4">
    <source>
        <dbReference type="ARBA" id="ARBA00051722"/>
    </source>
</evidence>
<dbReference type="PIRSF" id="PIRSF016557">
    <property type="entry name" value="Caps_synth_CpsB"/>
    <property type="match status" value="1"/>
</dbReference>
<dbReference type="PANTHER" id="PTHR39181:SF1">
    <property type="entry name" value="TYROSINE-PROTEIN PHOSPHATASE YWQE"/>
    <property type="match status" value="1"/>
</dbReference>
<keyword evidence="3" id="KW-0378">Hydrolase</keyword>
<dbReference type="Gene3D" id="3.20.20.140">
    <property type="entry name" value="Metal-dependent hydrolases"/>
    <property type="match status" value="1"/>
</dbReference>
<dbReference type="EC" id="3.1.3.48" evidence="2"/>
<dbReference type="PANTHER" id="PTHR39181">
    <property type="entry name" value="TYROSINE-PROTEIN PHOSPHATASE YWQE"/>
    <property type="match status" value="1"/>
</dbReference>
<accession>A0ABR6KQB5</accession>
<proteinExistence type="inferred from homology"/>
<dbReference type="Pfam" id="PF19567">
    <property type="entry name" value="CpsB_CapC"/>
    <property type="match status" value="1"/>
</dbReference>